<evidence type="ECO:0000313" key="9">
    <source>
        <dbReference type="Proteomes" id="UP000217446"/>
    </source>
</evidence>
<protein>
    <submittedName>
        <fullName evidence="8">Protein kinase</fullName>
    </submittedName>
</protein>
<dbReference type="InterPro" id="IPR017441">
    <property type="entry name" value="Protein_kinase_ATP_BS"/>
</dbReference>
<evidence type="ECO:0000259" key="7">
    <source>
        <dbReference type="PROSITE" id="PS50011"/>
    </source>
</evidence>
<evidence type="ECO:0000256" key="6">
    <source>
        <dbReference type="SAM" id="MobiDB-lite"/>
    </source>
</evidence>
<dbReference type="Pfam" id="PF00069">
    <property type="entry name" value="Pkinase"/>
    <property type="match status" value="1"/>
</dbReference>
<dbReference type="AlphaFoldDB" id="A0A250VR23"/>
<organism evidence="8 9">
    <name type="scientific">Streptomyces olivochromogenes</name>
    <dbReference type="NCBI Taxonomy" id="1963"/>
    <lineage>
        <taxon>Bacteria</taxon>
        <taxon>Bacillati</taxon>
        <taxon>Actinomycetota</taxon>
        <taxon>Actinomycetes</taxon>
        <taxon>Kitasatosporales</taxon>
        <taxon>Streptomycetaceae</taxon>
        <taxon>Streptomyces</taxon>
    </lineage>
</organism>
<feature type="compositionally biased region" description="Basic residues" evidence="6">
    <location>
        <begin position="310"/>
        <end position="319"/>
    </location>
</feature>
<dbReference type="GO" id="GO:0004674">
    <property type="term" value="F:protein serine/threonine kinase activity"/>
    <property type="evidence" value="ECO:0007669"/>
    <property type="project" value="TreeGrafter"/>
</dbReference>
<dbReference type="InterPro" id="IPR036365">
    <property type="entry name" value="PGBD-like_sf"/>
</dbReference>
<evidence type="ECO:0000256" key="5">
    <source>
        <dbReference type="PROSITE-ProRule" id="PRU10141"/>
    </source>
</evidence>
<evidence type="ECO:0000256" key="4">
    <source>
        <dbReference type="ARBA" id="ARBA00022840"/>
    </source>
</evidence>
<keyword evidence="2 5" id="KW-0547">Nucleotide-binding</keyword>
<dbReference type="Gene3D" id="3.30.200.20">
    <property type="entry name" value="Phosphorylase Kinase, domain 1"/>
    <property type="match status" value="1"/>
</dbReference>
<keyword evidence="3 8" id="KW-0418">Kinase</keyword>
<sequence>MPVQHRSRSEILAYAAIGMEPPPSIALRKSDPRQAGPYRLETVLGSGGMGRVYLGRDTTGGAGLAAVKVIRPEYAEDPLFRKRFEREVGALDRVKGAHIVRLMGSGCDEDLVWVATEYIPGPTLSDVVTERGPIDAAAAWRLLADVGRAIEAMWRAGLVHRDLKPSNVILGADGARVIDFGVVQAGDGTSLTATGQNVGTPAYMSPEQTRGLVVTAASDVFSLASTLTYAVAGQAPFGEGTGVDVLHRVAFESPREEVLDKVADVDAELAAFIRTCLDKDPEQRPLPETVFRTAIGHQLSAPTGGPSQVARKRPSKRAPLHGERSEALPAAAPSAPPAESAAPGATAAPAASRKRKRLIAGAATAAVLVAAGVTVTLLGQGDSRTSAAPRPETSPAVSGNPTPTPGVSKSAPTSAPPTTDRAAGKPSSPAETRNPTTLDLRSAACTAEIVSGAHGDCVKALQLLLAGYGLHVTVDGQFGEATVTALKAFQAEAGIAVNGKAGTATKKLLYGMARGPVRAGSLTVTESVAGASVARCLAARTGATGGDGPNVQVWTCNGTAVQKWALHRVPGQSSQYIVVNQGNHRCLDADLGTVGQNGQKIRARNCDGLSAQRWRLGDSGPSGGRTLVSVPDGFCLDAEATSSGKDGQTVQGFGCAGSTNQVWSWS</sequence>
<dbReference type="SUPFAM" id="SSF47090">
    <property type="entry name" value="PGBD-like"/>
    <property type="match status" value="1"/>
</dbReference>
<dbReference type="STRING" id="1963.AQJ27_35855"/>
<evidence type="ECO:0000256" key="2">
    <source>
        <dbReference type="ARBA" id="ARBA00022741"/>
    </source>
</evidence>
<dbReference type="Gene3D" id="1.10.510.10">
    <property type="entry name" value="Transferase(Phosphotransferase) domain 1"/>
    <property type="match status" value="1"/>
</dbReference>
<keyword evidence="1" id="KW-0808">Transferase</keyword>
<feature type="region of interest" description="Disordered" evidence="6">
    <location>
        <begin position="297"/>
        <end position="349"/>
    </location>
</feature>
<reference evidence="9" key="1">
    <citation type="submission" date="2017-05" db="EMBL/GenBank/DDBJ databases">
        <title>Streptomyces olivochromogenes NBRC 3561 whole genome shotgun sequence.</title>
        <authorList>
            <person name="Dohra H."/>
            <person name="Kodani S."/>
        </authorList>
    </citation>
    <scope>NUCLEOTIDE SEQUENCE [LARGE SCALE GENOMIC DNA]</scope>
    <source>
        <strain evidence="9">NBRC 3561</strain>
    </source>
</reference>
<evidence type="ECO:0000256" key="1">
    <source>
        <dbReference type="ARBA" id="ARBA00022679"/>
    </source>
</evidence>
<dbReference type="SUPFAM" id="SSF56112">
    <property type="entry name" value="Protein kinase-like (PK-like)"/>
    <property type="match status" value="1"/>
</dbReference>
<dbReference type="PROSITE" id="PS00108">
    <property type="entry name" value="PROTEIN_KINASE_ST"/>
    <property type="match status" value="1"/>
</dbReference>
<dbReference type="Proteomes" id="UP000217446">
    <property type="component" value="Unassembled WGS sequence"/>
</dbReference>
<dbReference type="InterPro" id="IPR035992">
    <property type="entry name" value="Ricin_B-like_lectins"/>
</dbReference>
<dbReference type="PANTHER" id="PTHR43289">
    <property type="entry name" value="MITOGEN-ACTIVATED PROTEIN KINASE KINASE KINASE 20-RELATED"/>
    <property type="match status" value="1"/>
</dbReference>
<dbReference type="PROSITE" id="PS50231">
    <property type="entry name" value="RICIN_B_LECTIN"/>
    <property type="match status" value="1"/>
</dbReference>
<dbReference type="Pfam" id="PF01471">
    <property type="entry name" value="PG_binding_1"/>
    <property type="match status" value="1"/>
</dbReference>
<dbReference type="GO" id="GO:0005524">
    <property type="term" value="F:ATP binding"/>
    <property type="evidence" value="ECO:0007669"/>
    <property type="project" value="UniProtKB-UniRule"/>
</dbReference>
<dbReference type="SUPFAM" id="SSF50370">
    <property type="entry name" value="Ricin B-like lectins"/>
    <property type="match status" value="1"/>
</dbReference>
<dbReference type="PROSITE" id="PS50011">
    <property type="entry name" value="PROTEIN_KINASE_DOM"/>
    <property type="match status" value="1"/>
</dbReference>
<evidence type="ECO:0000313" key="8">
    <source>
        <dbReference type="EMBL" id="GAX56601.1"/>
    </source>
</evidence>
<proteinExistence type="predicted"/>
<dbReference type="CDD" id="cd00161">
    <property type="entry name" value="beta-trefoil_Ricin-like"/>
    <property type="match status" value="1"/>
</dbReference>
<dbReference type="InterPro" id="IPR000772">
    <property type="entry name" value="Ricin_B_lectin"/>
</dbReference>
<accession>A0A250VR23</accession>
<evidence type="ECO:0000256" key="3">
    <source>
        <dbReference type="ARBA" id="ARBA00022777"/>
    </source>
</evidence>
<dbReference type="EMBL" id="BDQI01000027">
    <property type="protein sequence ID" value="GAX56601.1"/>
    <property type="molecule type" value="Genomic_DNA"/>
</dbReference>
<dbReference type="SMART" id="SM00220">
    <property type="entry name" value="S_TKc"/>
    <property type="match status" value="1"/>
</dbReference>
<keyword evidence="4 5" id="KW-0067">ATP-binding</keyword>
<dbReference type="Gene3D" id="2.80.10.50">
    <property type="match status" value="1"/>
</dbReference>
<dbReference type="Gene3D" id="1.10.101.10">
    <property type="entry name" value="PGBD-like superfamily/PGBD"/>
    <property type="match status" value="1"/>
</dbReference>
<dbReference type="PANTHER" id="PTHR43289:SF34">
    <property type="entry name" value="SERINE_THREONINE-PROTEIN KINASE YBDM-RELATED"/>
    <property type="match status" value="1"/>
</dbReference>
<feature type="compositionally biased region" description="Polar residues" evidence="6">
    <location>
        <begin position="395"/>
        <end position="417"/>
    </location>
</feature>
<gene>
    <name evidence="8" type="ORF">SO3561_08169</name>
</gene>
<comment type="caution">
    <text evidence="8">The sequence shown here is derived from an EMBL/GenBank/DDBJ whole genome shotgun (WGS) entry which is preliminary data.</text>
</comment>
<dbReference type="SMART" id="SM00458">
    <property type="entry name" value="RICIN"/>
    <property type="match status" value="1"/>
</dbReference>
<dbReference type="InterPro" id="IPR000719">
    <property type="entry name" value="Prot_kinase_dom"/>
</dbReference>
<dbReference type="InterPro" id="IPR036366">
    <property type="entry name" value="PGBDSf"/>
</dbReference>
<dbReference type="PROSITE" id="PS00107">
    <property type="entry name" value="PROTEIN_KINASE_ATP"/>
    <property type="match status" value="1"/>
</dbReference>
<dbReference type="CDD" id="cd14014">
    <property type="entry name" value="STKc_PknB_like"/>
    <property type="match status" value="1"/>
</dbReference>
<feature type="region of interest" description="Disordered" evidence="6">
    <location>
        <begin position="382"/>
        <end position="437"/>
    </location>
</feature>
<name>A0A250VR23_STROL</name>
<dbReference type="Pfam" id="PF00652">
    <property type="entry name" value="Ricin_B_lectin"/>
    <property type="match status" value="1"/>
</dbReference>
<feature type="domain" description="Protein kinase" evidence="7">
    <location>
        <begin position="38"/>
        <end position="300"/>
    </location>
</feature>
<feature type="binding site" evidence="5">
    <location>
        <position position="68"/>
    </location>
    <ligand>
        <name>ATP</name>
        <dbReference type="ChEBI" id="CHEBI:30616"/>
    </ligand>
</feature>
<dbReference type="InterPro" id="IPR002477">
    <property type="entry name" value="Peptidoglycan-bd-like"/>
</dbReference>
<keyword evidence="9" id="KW-1185">Reference proteome</keyword>
<feature type="compositionally biased region" description="Low complexity" evidence="6">
    <location>
        <begin position="327"/>
        <end position="349"/>
    </location>
</feature>
<dbReference type="InterPro" id="IPR011009">
    <property type="entry name" value="Kinase-like_dom_sf"/>
</dbReference>
<dbReference type="InterPro" id="IPR008271">
    <property type="entry name" value="Ser/Thr_kinase_AS"/>
</dbReference>